<keyword evidence="2" id="KW-1185">Reference proteome</keyword>
<proteinExistence type="predicted"/>
<evidence type="ECO:0000313" key="1">
    <source>
        <dbReference type="EMBL" id="KAI0035018.1"/>
    </source>
</evidence>
<dbReference type="EMBL" id="MU273491">
    <property type="protein sequence ID" value="KAI0035018.1"/>
    <property type="molecule type" value="Genomic_DNA"/>
</dbReference>
<protein>
    <submittedName>
        <fullName evidence="1">Uncharacterized protein</fullName>
    </submittedName>
</protein>
<dbReference type="Proteomes" id="UP000814128">
    <property type="component" value="Unassembled WGS sequence"/>
</dbReference>
<comment type="caution">
    <text evidence="1">The sequence shown here is derived from an EMBL/GenBank/DDBJ whole genome shotgun (WGS) entry which is preliminary data.</text>
</comment>
<gene>
    <name evidence="1" type="ORF">K488DRAFT_83480</name>
</gene>
<evidence type="ECO:0000313" key="2">
    <source>
        <dbReference type="Proteomes" id="UP000814128"/>
    </source>
</evidence>
<name>A0ACB8QU34_9AGAM</name>
<organism evidence="1 2">
    <name type="scientific">Vararia minispora EC-137</name>
    <dbReference type="NCBI Taxonomy" id="1314806"/>
    <lineage>
        <taxon>Eukaryota</taxon>
        <taxon>Fungi</taxon>
        <taxon>Dikarya</taxon>
        <taxon>Basidiomycota</taxon>
        <taxon>Agaricomycotina</taxon>
        <taxon>Agaricomycetes</taxon>
        <taxon>Russulales</taxon>
        <taxon>Lachnocladiaceae</taxon>
        <taxon>Vararia</taxon>
    </lineage>
</organism>
<sequence>MADHKALPVPLLRAVDRVPPEIWLVVAKAVIPEDFLHTTVPAPFTKCLTTLPTDFPNLRALKAALHDLHSLVLTKKTIHGSALTCLYEVVLIETDNAARTLHHTLVENPSLSYLAQYTRHLILTALIPAAFPYIPPIIRAMSSISIFSVDPISLLNGDWPEEIAVALGETCGPSLRRIDLGYQANHFITGKGLKNLLSSTPRLHTLIVRDPALSSKQEFPRLDDLSCLIAEAGIIVPFLEAGSLAPPFPSLVHLHIQAVRWTHDPSDFLRRQGPHLSSITFDLTAQWGAAIRMRIKRLWPLFPSVTHAQVILKWLQAASISALPPTVTHLSIWWDPPPPVFEEDAATQSWVLSFISDLLELCSSPSADVVTGDLVCRPRIVRLANPAHALWLRRYLDRADTVFNFPPTSSALRVEGPAGESFP</sequence>
<reference evidence="1" key="1">
    <citation type="submission" date="2021-02" db="EMBL/GenBank/DDBJ databases">
        <authorList>
            <consortium name="DOE Joint Genome Institute"/>
            <person name="Ahrendt S."/>
            <person name="Looney B.P."/>
            <person name="Miyauchi S."/>
            <person name="Morin E."/>
            <person name="Drula E."/>
            <person name="Courty P.E."/>
            <person name="Chicoki N."/>
            <person name="Fauchery L."/>
            <person name="Kohler A."/>
            <person name="Kuo A."/>
            <person name="Labutti K."/>
            <person name="Pangilinan J."/>
            <person name="Lipzen A."/>
            <person name="Riley R."/>
            <person name="Andreopoulos W."/>
            <person name="He G."/>
            <person name="Johnson J."/>
            <person name="Barry K.W."/>
            <person name="Grigoriev I.V."/>
            <person name="Nagy L."/>
            <person name="Hibbett D."/>
            <person name="Henrissat B."/>
            <person name="Matheny P.B."/>
            <person name="Labbe J."/>
            <person name="Martin F."/>
        </authorList>
    </citation>
    <scope>NUCLEOTIDE SEQUENCE</scope>
    <source>
        <strain evidence="1">EC-137</strain>
    </source>
</reference>
<reference evidence="1" key="2">
    <citation type="journal article" date="2022" name="New Phytol.">
        <title>Evolutionary transition to the ectomycorrhizal habit in the genomes of a hyperdiverse lineage of mushroom-forming fungi.</title>
        <authorList>
            <person name="Looney B."/>
            <person name="Miyauchi S."/>
            <person name="Morin E."/>
            <person name="Drula E."/>
            <person name="Courty P.E."/>
            <person name="Kohler A."/>
            <person name="Kuo A."/>
            <person name="LaButti K."/>
            <person name="Pangilinan J."/>
            <person name="Lipzen A."/>
            <person name="Riley R."/>
            <person name="Andreopoulos W."/>
            <person name="He G."/>
            <person name="Johnson J."/>
            <person name="Nolan M."/>
            <person name="Tritt A."/>
            <person name="Barry K.W."/>
            <person name="Grigoriev I.V."/>
            <person name="Nagy L.G."/>
            <person name="Hibbett D."/>
            <person name="Henrissat B."/>
            <person name="Matheny P.B."/>
            <person name="Labbe J."/>
            <person name="Martin F.M."/>
        </authorList>
    </citation>
    <scope>NUCLEOTIDE SEQUENCE</scope>
    <source>
        <strain evidence="1">EC-137</strain>
    </source>
</reference>
<accession>A0ACB8QU34</accession>